<dbReference type="PANTHER" id="PTHR43385:SF1">
    <property type="entry name" value="RIBOFLAVIN TRANSPORTER RIBJ"/>
    <property type="match status" value="1"/>
</dbReference>
<keyword evidence="8" id="KW-1185">Reference proteome</keyword>
<evidence type="ECO:0000256" key="2">
    <source>
        <dbReference type="ARBA" id="ARBA00022448"/>
    </source>
</evidence>
<feature type="transmembrane region" description="Helical" evidence="6">
    <location>
        <begin position="417"/>
        <end position="442"/>
    </location>
</feature>
<feature type="transmembrane region" description="Helical" evidence="6">
    <location>
        <begin position="12"/>
        <end position="32"/>
    </location>
</feature>
<dbReference type="EMBL" id="JAWDGP010007268">
    <property type="protein sequence ID" value="KAK3726960.1"/>
    <property type="molecule type" value="Genomic_DNA"/>
</dbReference>
<dbReference type="InterPro" id="IPR052983">
    <property type="entry name" value="MFS_Riboflavin_Transporter"/>
</dbReference>
<evidence type="ECO:0000256" key="6">
    <source>
        <dbReference type="SAM" id="Phobius"/>
    </source>
</evidence>
<protein>
    <submittedName>
        <fullName evidence="7">Uncharacterized protein</fullName>
    </submittedName>
</protein>
<dbReference type="Proteomes" id="UP001283361">
    <property type="component" value="Unassembled WGS sequence"/>
</dbReference>
<feature type="transmembrane region" description="Helical" evidence="6">
    <location>
        <begin position="111"/>
        <end position="132"/>
    </location>
</feature>
<proteinExistence type="predicted"/>
<name>A0AAE1CPM0_9GAST</name>
<feature type="transmembrane region" description="Helical" evidence="6">
    <location>
        <begin position="321"/>
        <end position="341"/>
    </location>
</feature>
<dbReference type="AlphaFoldDB" id="A0AAE1CPM0"/>
<evidence type="ECO:0000313" key="8">
    <source>
        <dbReference type="Proteomes" id="UP001283361"/>
    </source>
</evidence>
<feature type="transmembrane region" description="Helical" evidence="6">
    <location>
        <begin position="195"/>
        <end position="217"/>
    </location>
</feature>
<evidence type="ECO:0000256" key="5">
    <source>
        <dbReference type="ARBA" id="ARBA00023136"/>
    </source>
</evidence>
<accession>A0AAE1CPM0</accession>
<evidence type="ECO:0000256" key="4">
    <source>
        <dbReference type="ARBA" id="ARBA00022989"/>
    </source>
</evidence>
<evidence type="ECO:0000313" key="7">
    <source>
        <dbReference type="EMBL" id="KAK3726960.1"/>
    </source>
</evidence>
<feature type="transmembrane region" description="Helical" evidence="6">
    <location>
        <begin position="85"/>
        <end position="105"/>
    </location>
</feature>
<keyword evidence="5 6" id="KW-0472">Membrane</keyword>
<keyword evidence="4 6" id="KW-1133">Transmembrane helix</keyword>
<sequence length="511" mass="56408">MVYSFCTEKSLRCCSIIGAHLVTAPLGFLWIYGNLSAYMDSYFSFACYPECMDGDSQWILCLCMAMLCPGTLITKHLADKVGLKLSGVVTAILLNAGLFASAWTIRLSVAGTTMLLGVLMGLMQGVGSVVAFQYVEGWAPDKASLYMASTTGASTLLSMLQNQIITIIVNPDNLKPDAMRGSRTFFSQKEILDRVPMALIVYAAMICGLQFVGYILLAPQAKPYTPIDSLNISKKEQCESDGKNSTAEDDSTKNRLEISEIQTKGRIHREYGSNSIHISKTDQKSDGQFPSLSTLDIKEKTFDSSTSTEDKRRSLTPFETLQTPTFYALFMFGISTLYALILKANYYKQFALLYIPDDRYLTLVGTLIPAVAAISRLFLGAGLNRHLISIKDVCILSLAVNSVLCAFWYNVAQVDALLYMFLILFLSLVQSVYYIIFPVASLDIFGPDHFSTNYGLLLLSFLPVGILSPVVIPRLLQFLGWFWLFASASILCLLTLIVVVVTDFNSPQAPL</sequence>
<feature type="transmembrane region" description="Helical" evidence="6">
    <location>
        <begin position="454"/>
        <end position="472"/>
    </location>
</feature>
<dbReference type="InterPro" id="IPR036259">
    <property type="entry name" value="MFS_trans_sf"/>
</dbReference>
<feature type="transmembrane region" description="Helical" evidence="6">
    <location>
        <begin position="478"/>
        <end position="501"/>
    </location>
</feature>
<dbReference type="PANTHER" id="PTHR43385">
    <property type="entry name" value="RIBOFLAVIN TRANSPORTER RIBJ"/>
    <property type="match status" value="1"/>
</dbReference>
<feature type="transmembrane region" description="Helical" evidence="6">
    <location>
        <begin position="56"/>
        <end position="73"/>
    </location>
</feature>
<gene>
    <name evidence="7" type="ORF">RRG08_004054</name>
</gene>
<evidence type="ECO:0000256" key="3">
    <source>
        <dbReference type="ARBA" id="ARBA00022692"/>
    </source>
</evidence>
<comment type="subcellular location">
    <subcellularLocation>
        <location evidence="1">Membrane</location>
        <topology evidence="1">Multi-pass membrane protein</topology>
    </subcellularLocation>
</comment>
<dbReference type="SUPFAM" id="SSF103473">
    <property type="entry name" value="MFS general substrate transporter"/>
    <property type="match status" value="1"/>
</dbReference>
<feature type="transmembrane region" description="Helical" evidence="6">
    <location>
        <begin position="393"/>
        <end position="411"/>
    </location>
</feature>
<comment type="caution">
    <text evidence="7">The sequence shown here is derived from an EMBL/GenBank/DDBJ whole genome shotgun (WGS) entry which is preliminary data.</text>
</comment>
<keyword evidence="3 6" id="KW-0812">Transmembrane</keyword>
<evidence type="ECO:0000256" key="1">
    <source>
        <dbReference type="ARBA" id="ARBA00004141"/>
    </source>
</evidence>
<keyword evidence="2" id="KW-0813">Transport</keyword>
<feature type="transmembrane region" description="Helical" evidence="6">
    <location>
        <begin position="361"/>
        <end position="381"/>
    </location>
</feature>
<reference evidence="7" key="1">
    <citation type="journal article" date="2023" name="G3 (Bethesda)">
        <title>A reference genome for the long-term kleptoplast-retaining sea slug Elysia crispata morphotype clarki.</title>
        <authorList>
            <person name="Eastman K.E."/>
            <person name="Pendleton A.L."/>
            <person name="Shaikh M.A."/>
            <person name="Suttiyut T."/>
            <person name="Ogas R."/>
            <person name="Tomko P."/>
            <person name="Gavelis G."/>
            <person name="Widhalm J.R."/>
            <person name="Wisecaver J.H."/>
        </authorList>
    </citation>
    <scope>NUCLEOTIDE SEQUENCE</scope>
    <source>
        <strain evidence="7">ECLA1</strain>
    </source>
</reference>
<dbReference type="GO" id="GO:0016020">
    <property type="term" value="C:membrane"/>
    <property type="evidence" value="ECO:0007669"/>
    <property type="project" value="UniProtKB-SubCell"/>
</dbReference>
<organism evidence="7 8">
    <name type="scientific">Elysia crispata</name>
    <name type="common">lettuce slug</name>
    <dbReference type="NCBI Taxonomy" id="231223"/>
    <lineage>
        <taxon>Eukaryota</taxon>
        <taxon>Metazoa</taxon>
        <taxon>Spiralia</taxon>
        <taxon>Lophotrochozoa</taxon>
        <taxon>Mollusca</taxon>
        <taxon>Gastropoda</taxon>
        <taxon>Heterobranchia</taxon>
        <taxon>Euthyneura</taxon>
        <taxon>Panpulmonata</taxon>
        <taxon>Sacoglossa</taxon>
        <taxon>Placobranchoidea</taxon>
        <taxon>Plakobranchidae</taxon>
        <taxon>Elysia</taxon>
    </lineage>
</organism>
<dbReference type="Gene3D" id="1.20.1250.20">
    <property type="entry name" value="MFS general substrate transporter like domains"/>
    <property type="match status" value="1"/>
</dbReference>